<dbReference type="InParanoid" id="A0A5J5EE65"/>
<name>A0A5J5EE65_9PEZI</name>
<protein>
    <submittedName>
        <fullName evidence="3">Chaperone protein dnaJ 6</fullName>
    </submittedName>
</protein>
<dbReference type="InterPro" id="IPR018253">
    <property type="entry name" value="DnaJ_domain_CS"/>
</dbReference>
<dbReference type="CDD" id="cd06257">
    <property type="entry name" value="DnaJ"/>
    <property type="match status" value="1"/>
</dbReference>
<dbReference type="PROSITE" id="PS00636">
    <property type="entry name" value="DNAJ_1"/>
    <property type="match status" value="1"/>
</dbReference>
<evidence type="ECO:0000313" key="4">
    <source>
        <dbReference type="Proteomes" id="UP000326924"/>
    </source>
</evidence>
<dbReference type="GO" id="GO:0005737">
    <property type="term" value="C:cytoplasm"/>
    <property type="evidence" value="ECO:0007669"/>
    <property type="project" value="TreeGrafter"/>
</dbReference>
<feature type="region of interest" description="Disordered" evidence="1">
    <location>
        <begin position="264"/>
        <end position="304"/>
    </location>
</feature>
<keyword evidence="4" id="KW-1185">Reference proteome</keyword>
<feature type="domain" description="J" evidence="2">
    <location>
        <begin position="17"/>
        <end position="84"/>
    </location>
</feature>
<dbReference type="InterPro" id="IPR056453">
    <property type="entry name" value="HTH_DNAJC9"/>
</dbReference>
<dbReference type="GO" id="GO:0031072">
    <property type="term" value="F:heat shock protein binding"/>
    <property type="evidence" value="ECO:0007669"/>
    <property type="project" value="TreeGrafter"/>
</dbReference>
<dbReference type="PRINTS" id="PR00625">
    <property type="entry name" value="JDOMAIN"/>
</dbReference>
<accession>A0A5J5EE65</accession>
<dbReference type="OrthoDB" id="110024at2759"/>
<feature type="region of interest" description="Disordered" evidence="1">
    <location>
        <begin position="184"/>
        <end position="239"/>
    </location>
</feature>
<dbReference type="Gene3D" id="1.10.287.110">
    <property type="entry name" value="DnaJ domain"/>
    <property type="match status" value="1"/>
</dbReference>
<dbReference type="InterPro" id="IPR036869">
    <property type="entry name" value="J_dom_sf"/>
</dbReference>
<dbReference type="FunFam" id="1.10.287.110:FF:000110">
    <property type="entry name" value="DnaJ domain protein (AFU_orthologue AFUA_2G13210)"/>
    <property type="match status" value="1"/>
</dbReference>
<dbReference type="PANTHER" id="PTHR44144">
    <property type="entry name" value="DNAJ HOMOLOG SUBFAMILY C MEMBER 9"/>
    <property type="match status" value="1"/>
</dbReference>
<gene>
    <name evidence="3" type="ORF">FN846DRAFT_555789</name>
</gene>
<feature type="compositionally biased region" description="Basic and acidic residues" evidence="1">
    <location>
        <begin position="216"/>
        <end position="226"/>
    </location>
</feature>
<feature type="compositionally biased region" description="Basic and acidic residues" evidence="1">
    <location>
        <begin position="196"/>
        <end position="207"/>
    </location>
</feature>
<dbReference type="SUPFAM" id="SSF46565">
    <property type="entry name" value="Chaperone J-domain"/>
    <property type="match status" value="1"/>
</dbReference>
<dbReference type="PANTHER" id="PTHR44144:SF1">
    <property type="entry name" value="DNAJ HOMOLOG SUBFAMILY C MEMBER 9"/>
    <property type="match status" value="1"/>
</dbReference>
<dbReference type="Pfam" id="PF00226">
    <property type="entry name" value="DnaJ"/>
    <property type="match status" value="1"/>
</dbReference>
<proteinExistence type="predicted"/>
<sequence length="304" mass="33116">MSDTESDGLPANSSELDPYEILGVPNTATAEEIRSAYRKLALQRHPDKAPAAERAAAHTAFQELAFAYAILSDDARRARYDSTGSTSESALDVDEDFDWKEFFKAQFKEVSKEALEEFKTGYQGSDEERQAVLDAYTDAEGDLDAVFEHVMASDVIADEARFREIIDAAIADGTVEAYDAYTKETASSKKKRRANAKKEAKEAEAMAKKMGVHEALFGDKAGEGGKKGKKKKGEEEDTSALAAIIKSRGAGRMDALLSNLEARYGGGAKKKGTSKRAAPPPPPTEEEFEAARSRVTAGRKKRRT</sequence>
<dbReference type="PROSITE" id="PS50076">
    <property type="entry name" value="DNAJ_2"/>
    <property type="match status" value="1"/>
</dbReference>
<reference evidence="3 4" key="1">
    <citation type="submission" date="2019-09" db="EMBL/GenBank/DDBJ databases">
        <title>Draft genome of the ectomycorrhizal ascomycete Sphaerosporella brunnea.</title>
        <authorList>
            <consortium name="DOE Joint Genome Institute"/>
            <person name="Benucci G.M."/>
            <person name="Marozzi G."/>
            <person name="Antonielli L."/>
            <person name="Sanchez S."/>
            <person name="Marco P."/>
            <person name="Wang X."/>
            <person name="Falini L.B."/>
            <person name="Barry K."/>
            <person name="Haridas S."/>
            <person name="Lipzen A."/>
            <person name="Labutti K."/>
            <person name="Grigoriev I.V."/>
            <person name="Murat C."/>
            <person name="Martin F."/>
            <person name="Albertini E."/>
            <person name="Donnini D."/>
            <person name="Bonito G."/>
        </authorList>
    </citation>
    <scope>NUCLEOTIDE SEQUENCE [LARGE SCALE GENOMIC DNA]</scope>
    <source>
        <strain evidence="3 4">Sb_GMNB300</strain>
    </source>
</reference>
<dbReference type="InterPro" id="IPR052594">
    <property type="entry name" value="J_domain-containing_protein"/>
</dbReference>
<dbReference type="Pfam" id="PF23302">
    <property type="entry name" value="HTH_DNAJC9"/>
    <property type="match status" value="1"/>
</dbReference>
<feature type="region of interest" description="Disordered" evidence="1">
    <location>
        <begin position="1"/>
        <end position="22"/>
    </location>
</feature>
<dbReference type="Proteomes" id="UP000326924">
    <property type="component" value="Unassembled WGS sequence"/>
</dbReference>
<evidence type="ECO:0000259" key="2">
    <source>
        <dbReference type="PROSITE" id="PS50076"/>
    </source>
</evidence>
<dbReference type="SMART" id="SM00271">
    <property type="entry name" value="DnaJ"/>
    <property type="match status" value="1"/>
</dbReference>
<evidence type="ECO:0000313" key="3">
    <source>
        <dbReference type="EMBL" id="KAA8893206.1"/>
    </source>
</evidence>
<dbReference type="InterPro" id="IPR001623">
    <property type="entry name" value="DnaJ_domain"/>
</dbReference>
<organism evidence="3 4">
    <name type="scientific">Sphaerosporella brunnea</name>
    <dbReference type="NCBI Taxonomy" id="1250544"/>
    <lineage>
        <taxon>Eukaryota</taxon>
        <taxon>Fungi</taxon>
        <taxon>Dikarya</taxon>
        <taxon>Ascomycota</taxon>
        <taxon>Pezizomycotina</taxon>
        <taxon>Pezizomycetes</taxon>
        <taxon>Pezizales</taxon>
        <taxon>Pyronemataceae</taxon>
        <taxon>Sphaerosporella</taxon>
    </lineage>
</organism>
<evidence type="ECO:0000256" key="1">
    <source>
        <dbReference type="SAM" id="MobiDB-lite"/>
    </source>
</evidence>
<comment type="caution">
    <text evidence="3">The sequence shown here is derived from an EMBL/GenBank/DDBJ whole genome shotgun (WGS) entry which is preliminary data.</text>
</comment>
<dbReference type="GO" id="GO:0005634">
    <property type="term" value="C:nucleus"/>
    <property type="evidence" value="ECO:0007669"/>
    <property type="project" value="TreeGrafter"/>
</dbReference>
<dbReference type="EMBL" id="VXIS01000480">
    <property type="protein sequence ID" value="KAA8893206.1"/>
    <property type="molecule type" value="Genomic_DNA"/>
</dbReference>
<dbReference type="AlphaFoldDB" id="A0A5J5EE65"/>